<keyword evidence="2" id="KW-1185">Reference proteome</keyword>
<evidence type="ECO:0000313" key="1">
    <source>
        <dbReference type="EMBL" id="ETO05039.1"/>
    </source>
</evidence>
<feature type="non-terminal residue" evidence="1">
    <location>
        <position position="295"/>
    </location>
</feature>
<name>X6LTS3_RETFI</name>
<protein>
    <submittedName>
        <fullName evidence="1">Uncharacterized protein</fullName>
    </submittedName>
</protein>
<reference evidence="1 2" key="1">
    <citation type="journal article" date="2013" name="Curr. Biol.">
        <title>The Genome of the Foraminiferan Reticulomyxa filosa.</title>
        <authorList>
            <person name="Glockner G."/>
            <person name="Hulsmann N."/>
            <person name="Schleicher M."/>
            <person name="Noegel A.A."/>
            <person name="Eichinger L."/>
            <person name="Gallinger C."/>
            <person name="Pawlowski J."/>
            <person name="Sierra R."/>
            <person name="Euteneuer U."/>
            <person name="Pillet L."/>
            <person name="Moustafa A."/>
            <person name="Platzer M."/>
            <person name="Groth M."/>
            <person name="Szafranski K."/>
            <person name="Schliwa M."/>
        </authorList>
    </citation>
    <scope>NUCLEOTIDE SEQUENCE [LARGE SCALE GENOMIC DNA]</scope>
</reference>
<evidence type="ECO:0000313" key="2">
    <source>
        <dbReference type="Proteomes" id="UP000023152"/>
    </source>
</evidence>
<sequence>MRSPSIWKITFFTFVQVIGRKKVLRLIFRDEKFENCKNLLIKRLKELLSKAAENRSIDDILQDLEKGRKENIEGPFFARRQNNIDTLLTLTLVNVLFVIYQNGGFADYAKSKKNEEDGHQWYSELFEKALNNQKLVKMKTPSFNPNQLLLFVIEPQLYSIQDNFRFSFPFGYYIHKWYQRQLATYSNLPRNGFASCVTNLEQILIGGEHLTAWDIPKKSFHEYAMDLIQNYFSCHARILDQQTILRDILVSITLLLCKKLSIVSIEVTIRYFRHIIFHYSRLIFAASIISNDFSK</sequence>
<dbReference type="Proteomes" id="UP000023152">
    <property type="component" value="Unassembled WGS sequence"/>
</dbReference>
<proteinExistence type="predicted"/>
<dbReference type="EMBL" id="ASPP01028609">
    <property type="protein sequence ID" value="ETO05039.1"/>
    <property type="molecule type" value="Genomic_DNA"/>
</dbReference>
<accession>X6LTS3</accession>
<organism evidence="1 2">
    <name type="scientific">Reticulomyxa filosa</name>
    <dbReference type="NCBI Taxonomy" id="46433"/>
    <lineage>
        <taxon>Eukaryota</taxon>
        <taxon>Sar</taxon>
        <taxon>Rhizaria</taxon>
        <taxon>Retaria</taxon>
        <taxon>Foraminifera</taxon>
        <taxon>Monothalamids</taxon>
        <taxon>Reticulomyxidae</taxon>
        <taxon>Reticulomyxa</taxon>
    </lineage>
</organism>
<comment type="caution">
    <text evidence="1">The sequence shown here is derived from an EMBL/GenBank/DDBJ whole genome shotgun (WGS) entry which is preliminary data.</text>
</comment>
<gene>
    <name evidence="1" type="ORF">RFI_32356</name>
</gene>
<dbReference type="AlphaFoldDB" id="X6LTS3"/>